<dbReference type="InterPro" id="IPR040853">
    <property type="entry name" value="RapA2_cadherin-like"/>
</dbReference>
<dbReference type="PROSITE" id="PS50268">
    <property type="entry name" value="CADHERIN_2"/>
    <property type="match status" value="1"/>
</dbReference>
<protein>
    <submittedName>
        <fullName evidence="2">VCBS repeat-containing protein</fullName>
    </submittedName>
</protein>
<proteinExistence type="predicted"/>
<dbReference type="AlphaFoldDB" id="A0A3L9ZZI5"/>
<comment type="caution">
    <text evidence="2">The sequence shown here is derived from an EMBL/GenBank/DDBJ whole genome shotgun (WGS) entry which is preliminary data.</text>
</comment>
<dbReference type="EMBL" id="REFJ01000010">
    <property type="protein sequence ID" value="RMA77544.1"/>
    <property type="molecule type" value="Genomic_DNA"/>
</dbReference>
<evidence type="ECO:0000259" key="1">
    <source>
        <dbReference type="PROSITE" id="PS50268"/>
    </source>
</evidence>
<dbReference type="GO" id="GO:0007156">
    <property type="term" value="P:homophilic cell adhesion via plasma membrane adhesion molecules"/>
    <property type="evidence" value="ECO:0007669"/>
    <property type="project" value="InterPro"/>
</dbReference>
<feature type="non-terminal residue" evidence="2">
    <location>
        <position position="1"/>
    </location>
</feature>
<dbReference type="NCBIfam" id="TIGR01965">
    <property type="entry name" value="VCBS_repeat"/>
    <property type="match status" value="9"/>
</dbReference>
<dbReference type="PANTHER" id="PTHR14139">
    <property type="entry name" value="CALSYNTENIN"/>
    <property type="match status" value="1"/>
</dbReference>
<dbReference type="GO" id="GO:0016020">
    <property type="term" value="C:membrane"/>
    <property type="evidence" value="ECO:0007669"/>
    <property type="project" value="InterPro"/>
</dbReference>
<reference evidence="2 3" key="1">
    <citation type="submission" date="2018-10" db="EMBL/GenBank/DDBJ databases">
        <title>Genomic Encyclopedia of Type Strains, Phase IV (KMG-IV): sequencing the most valuable type-strain genomes for metagenomic binning, comparative biology and taxonomic classification.</title>
        <authorList>
            <person name="Goeker M."/>
        </authorList>
    </citation>
    <scope>NUCLEOTIDE SEQUENCE [LARGE SCALE GENOMIC DNA]</scope>
    <source>
        <strain evidence="2 3">DSM 25080</strain>
    </source>
</reference>
<feature type="domain" description="Cadherin" evidence="1">
    <location>
        <begin position="391"/>
        <end position="484"/>
    </location>
</feature>
<dbReference type="NCBIfam" id="NF012211">
    <property type="entry name" value="tand_rpt_95"/>
    <property type="match status" value="1"/>
</dbReference>
<dbReference type="Gene3D" id="2.60.40.10">
    <property type="entry name" value="Immunoglobulins"/>
    <property type="match status" value="5"/>
</dbReference>
<accession>A0A3L9ZZI5</accession>
<sequence>DTAKYTTTATVAGFTLNADGSYSFDPTDAAYNGLAAGDTQQVTIPVTVTDGSGGTDQKDLVITVTGTNDNPVLDQITAQSATEDGNKVTGTITSTDVDAHESATYSIAKPVDGFTLNADGTYSFDPSHSAYQHLAAGQDQTVTIPVTVTDQSGGTDTRNLVITVHGTQDTAQIAGTDTGTTTEESQLQATGQLTITDLDAGEAHFQDGDIAAAHGTLHLKADGAWTYDLNNTNPDVQALGTSASTTNSLTDTIEVQSADGTKHSITVTVNGTNDGPVLNNITAATATEGDSSTTTGTITSTDIDTGDTAKYTTTATVAGFALNADGSYSFDPTDTAYNGLAAGDTQQITIPVTVTDGSGDTNQKDLVITVTGTNDNPVLDQIQAQSVNEDGNPLTGTITSTDVDAHEKSTYSIANSVDGFTLNPDGSYTFDPSHTSYQQLAAGVDQTLTIPITVTDQDGGTDTQNLVITVHGTNDAAIVTDPSATGHAVKEDSNLVGNSLVAAGQLGVSDLDANEAFFQHETVSGKYGSFAIDRDGKWQFTADNTQTEIQKLAAGQTIYDQVTVLTADGTKHDIVVNITGTTDHPIIHVAPSSASVSVIEGTSPVASGVLTAEAVDQTSSLVWSLDNGEGIYGALSIDPSSGKWSYALAQGSDAKGQRVESLKEGETHSEAFKAIVTDQHGTSSEQEIVVHVTGTNDSAVISGTDTGTAVENIGLQARGQLTISDVDAGEATFSPDNIIGAYGTLHLKADGSWVYDLNDKDAALEALGTSQTTTNSLTDVVEVQSVDGTKHSITITVNGTNDNPVLNAITATALEGDSTATTGTITSTDTDTGDTASYSTSSNVAGFTLNADGTYSFDPTDAAYNGLAAGDIQKLTIPVTVTDGSGGTATNNLEITVTGTNDAPTVATALNASATEDTSVSLTASDFGFADVDSGDALNHVTITQLPDPAEGALLLNGAAVSANQNISTADIAHLVFQPAANFHGDVHFSYTVSDGATDSAPAQATISVASVVDTPTVTTADVTGDED</sequence>
<organism evidence="2 3">
    <name type="scientific">Umboniibacter marinipuniceus</name>
    <dbReference type="NCBI Taxonomy" id="569599"/>
    <lineage>
        <taxon>Bacteria</taxon>
        <taxon>Pseudomonadati</taxon>
        <taxon>Pseudomonadota</taxon>
        <taxon>Gammaproteobacteria</taxon>
        <taxon>Cellvibrionales</taxon>
        <taxon>Cellvibrionaceae</taxon>
        <taxon>Umboniibacter</taxon>
    </lineage>
</organism>
<dbReference type="InterPro" id="IPR010221">
    <property type="entry name" value="VCBS_dom"/>
</dbReference>
<dbReference type="PANTHER" id="PTHR14139:SF2">
    <property type="entry name" value="CALSYNTENIN-1"/>
    <property type="match status" value="1"/>
</dbReference>
<keyword evidence="3" id="KW-1185">Reference proteome</keyword>
<evidence type="ECO:0000313" key="2">
    <source>
        <dbReference type="EMBL" id="RMA77544.1"/>
    </source>
</evidence>
<dbReference type="RefSeq" id="WP_121877799.1">
    <property type="nucleotide sequence ID" value="NZ_REFJ01000010.1"/>
</dbReference>
<gene>
    <name evidence="2" type="ORF">DFR27_2501</name>
</gene>
<dbReference type="Proteomes" id="UP000267187">
    <property type="component" value="Unassembled WGS sequence"/>
</dbReference>
<evidence type="ECO:0000313" key="3">
    <source>
        <dbReference type="Proteomes" id="UP000267187"/>
    </source>
</evidence>
<name>A0A3L9ZZI5_9GAMM</name>
<dbReference type="GO" id="GO:0005509">
    <property type="term" value="F:calcium ion binding"/>
    <property type="evidence" value="ECO:0007669"/>
    <property type="project" value="InterPro"/>
</dbReference>
<feature type="non-terminal residue" evidence="2">
    <location>
        <position position="1028"/>
    </location>
</feature>
<dbReference type="InterPro" id="IPR013783">
    <property type="entry name" value="Ig-like_fold"/>
</dbReference>
<dbReference type="Pfam" id="PF17803">
    <property type="entry name" value="Cadherin_4"/>
    <property type="match status" value="6"/>
</dbReference>
<dbReference type="Pfam" id="PF17963">
    <property type="entry name" value="Big_9"/>
    <property type="match status" value="1"/>
</dbReference>
<dbReference type="InterPro" id="IPR002126">
    <property type="entry name" value="Cadherin-like_dom"/>
</dbReference>